<gene>
    <name evidence="6" type="ORF">EHS11_05350</name>
</gene>
<dbReference type="Proteomes" id="UP000298264">
    <property type="component" value="Unassembled WGS sequence"/>
</dbReference>
<keyword evidence="4" id="KW-0175">Coiled coil</keyword>
<accession>A0A4R9LQS4</accession>
<keyword evidence="3 6" id="KW-0067">ATP-binding</keyword>
<dbReference type="InterPro" id="IPR050611">
    <property type="entry name" value="ABCF"/>
</dbReference>
<evidence type="ECO:0000313" key="7">
    <source>
        <dbReference type="Proteomes" id="UP000298264"/>
    </source>
</evidence>
<dbReference type="CDD" id="cd03221">
    <property type="entry name" value="ABCF_EF-3"/>
    <property type="match status" value="1"/>
</dbReference>
<reference evidence="6" key="1">
    <citation type="journal article" date="2019" name="PLoS Negl. Trop. Dis.">
        <title>Revisiting the worldwide diversity of Leptospira species in the environment.</title>
        <authorList>
            <person name="Vincent A.T."/>
            <person name="Schiettekatte O."/>
            <person name="Bourhy P."/>
            <person name="Veyrier F.J."/>
            <person name="Picardeau M."/>
        </authorList>
    </citation>
    <scope>NUCLEOTIDE SEQUENCE [LARGE SCALE GENOMIC DNA]</scope>
    <source>
        <strain evidence="6">201400974</strain>
    </source>
</reference>
<protein>
    <submittedName>
        <fullName evidence="6">ABC transporter ATP-binding protein</fullName>
    </submittedName>
</protein>
<dbReference type="GO" id="GO:0005524">
    <property type="term" value="F:ATP binding"/>
    <property type="evidence" value="ECO:0007669"/>
    <property type="project" value="UniProtKB-KW"/>
</dbReference>
<evidence type="ECO:0000313" key="6">
    <source>
        <dbReference type="EMBL" id="TGN11934.1"/>
    </source>
</evidence>
<evidence type="ECO:0000256" key="2">
    <source>
        <dbReference type="ARBA" id="ARBA00022741"/>
    </source>
</evidence>
<feature type="domain" description="ABC transporter" evidence="5">
    <location>
        <begin position="5"/>
        <end position="214"/>
    </location>
</feature>
<dbReference type="InterPro" id="IPR003439">
    <property type="entry name" value="ABC_transporter-like_ATP-bd"/>
</dbReference>
<proteinExistence type="predicted"/>
<dbReference type="RefSeq" id="WP_135763377.1">
    <property type="nucleotide sequence ID" value="NZ_RQHV01000036.1"/>
</dbReference>
<dbReference type="Gene3D" id="3.40.50.300">
    <property type="entry name" value="P-loop containing nucleotide triphosphate hydrolases"/>
    <property type="match status" value="2"/>
</dbReference>
<sequence length="506" mass="57495">MLSHLSIHNLSFRFPGSSYYLIKEANLHFRNNWTGIVGRNGSGKTTLAKLITGELKPDQGEIIGNVGAEYFPQEPILKSESLEEFLYDDSNESGFWKSMLGIEYDFLNRIDHLSYGERKRVLLAIAVFSNPGILILDEPTNHLDEESKDLFLTAMSEYKGIGILISHDRELLDLCESCVFVNPPIAMQRAGNYTEACIEKEKEEEEVSRNLEQIRKAKKKLDQELKRRNEEALTADRKKSKKGLSLHDHDGRARINLARFTGKDGHAGKLKSQLESRIGQMEKKESSLRSELSKKDTLGASWKTGFSKRDFLFQKEESELDFGYLKLKLGKLSLFPESKISLNGSNGSGKSSFLKWFALELNLTNDKVFYLPQEFTKEDKNNLKIFFEEMDSEKKGEVLSTIHRFGSDPTRILESNDFSPGEWKKLSFAVALGNRPELLILDEPTNHLDLASIEVLESILQSAPSAILLVSHDIRFLERLSFSEWKIQNGKLSADANTTFYKSFLA</sequence>
<evidence type="ECO:0000256" key="3">
    <source>
        <dbReference type="ARBA" id="ARBA00022840"/>
    </source>
</evidence>
<dbReference type="PANTHER" id="PTHR19211">
    <property type="entry name" value="ATP-BINDING TRANSPORT PROTEIN-RELATED"/>
    <property type="match status" value="1"/>
</dbReference>
<dbReference type="InterPro" id="IPR027417">
    <property type="entry name" value="P-loop_NTPase"/>
</dbReference>
<dbReference type="GO" id="GO:0016887">
    <property type="term" value="F:ATP hydrolysis activity"/>
    <property type="evidence" value="ECO:0007669"/>
    <property type="project" value="InterPro"/>
</dbReference>
<feature type="coiled-coil region" evidence="4">
    <location>
        <begin position="197"/>
        <end position="238"/>
    </location>
</feature>
<organism evidence="6 7">
    <name type="scientific">Leptospira ilyithenensis</name>
    <dbReference type="NCBI Taxonomy" id="2484901"/>
    <lineage>
        <taxon>Bacteria</taxon>
        <taxon>Pseudomonadati</taxon>
        <taxon>Spirochaetota</taxon>
        <taxon>Spirochaetia</taxon>
        <taxon>Leptospirales</taxon>
        <taxon>Leptospiraceae</taxon>
        <taxon>Leptospira</taxon>
    </lineage>
</organism>
<name>A0A4R9LQS4_9LEPT</name>
<keyword evidence="7" id="KW-1185">Reference proteome</keyword>
<evidence type="ECO:0000259" key="5">
    <source>
        <dbReference type="PROSITE" id="PS50893"/>
    </source>
</evidence>
<dbReference type="SMART" id="SM00382">
    <property type="entry name" value="AAA"/>
    <property type="match status" value="2"/>
</dbReference>
<evidence type="ECO:0000256" key="4">
    <source>
        <dbReference type="SAM" id="Coils"/>
    </source>
</evidence>
<dbReference type="OrthoDB" id="9760950at2"/>
<keyword evidence="1" id="KW-0677">Repeat</keyword>
<dbReference type="EMBL" id="RQHV01000036">
    <property type="protein sequence ID" value="TGN11934.1"/>
    <property type="molecule type" value="Genomic_DNA"/>
</dbReference>
<dbReference type="PROSITE" id="PS00211">
    <property type="entry name" value="ABC_TRANSPORTER_1"/>
    <property type="match status" value="2"/>
</dbReference>
<dbReference type="InterPro" id="IPR003593">
    <property type="entry name" value="AAA+_ATPase"/>
</dbReference>
<comment type="caution">
    <text evidence="6">The sequence shown here is derived from an EMBL/GenBank/DDBJ whole genome shotgun (WGS) entry which is preliminary data.</text>
</comment>
<dbReference type="PROSITE" id="PS50893">
    <property type="entry name" value="ABC_TRANSPORTER_2"/>
    <property type="match status" value="1"/>
</dbReference>
<keyword evidence="2" id="KW-0547">Nucleotide-binding</keyword>
<dbReference type="Pfam" id="PF00005">
    <property type="entry name" value="ABC_tran"/>
    <property type="match status" value="2"/>
</dbReference>
<dbReference type="AlphaFoldDB" id="A0A4R9LQS4"/>
<dbReference type="PANTHER" id="PTHR19211:SF14">
    <property type="entry name" value="ATP-BINDING CASSETTE SUB-FAMILY F MEMBER 1"/>
    <property type="match status" value="1"/>
</dbReference>
<dbReference type="InterPro" id="IPR017871">
    <property type="entry name" value="ABC_transporter-like_CS"/>
</dbReference>
<evidence type="ECO:0000256" key="1">
    <source>
        <dbReference type="ARBA" id="ARBA00022737"/>
    </source>
</evidence>
<dbReference type="SUPFAM" id="SSF52540">
    <property type="entry name" value="P-loop containing nucleoside triphosphate hydrolases"/>
    <property type="match status" value="2"/>
</dbReference>